<dbReference type="Gene3D" id="3.40.50.1260">
    <property type="entry name" value="Phosphoglycerate kinase, N-terminal domain"/>
    <property type="match status" value="2"/>
</dbReference>
<comment type="subunit">
    <text evidence="4 13">Monomer.</text>
</comment>
<evidence type="ECO:0000256" key="12">
    <source>
        <dbReference type="ARBA" id="ARBA00023152"/>
    </source>
</evidence>
<comment type="similarity">
    <text evidence="3 13 16">Belongs to the phosphoglycerate kinase family.</text>
</comment>
<dbReference type="Proteomes" id="UP000031465">
    <property type="component" value="Unassembled WGS sequence"/>
</dbReference>
<evidence type="ECO:0000256" key="11">
    <source>
        <dbReference type="ARBA" id="ARBA00022840"/>
    </source>
</evidence>
<dbReference type="PIRSF" id="PIRSF000724">
    <property type="entry name" value="Pgk"/>
    <property type="match status" value="1"/>
</dbReference>
<protein>
    <recommendedName>
        <fullName evidence="6 13">Phosphoglycerate kinase</fullName>
        <ecNumber evidence="5 13">2.7.2.3</ecNumber>
    </recommendedName>
</protein>
<evidence type="ECO:0000256" key="8">
    <source>
        <dbReference type="ARBA" id="ARBA00022679"/>
    </source>
</evidence>
<feature type="binding site" evidence="13 15">
    <location>
        <position position="346"/>
    </location>
    <ligand>
        <name>ATP</name>
        <dbReference type="ChEBI" id="CHEBI:30616"/>
    </ligand>
</feature>
<dbReference type="PANTHER" id="PTHR11406">
    <property type="entry name" value="PHOSPHOGLYCERATE KINASE"/>
    <property type="match status" value="1"/>
</dbReference>
<feature type="binding site" evidence="13">
    <location>
        <position position="315"/>
    </location>
    <ligand>
        <name>ATP</name>
        <dbReference type="ChEBI" id="CHEBI:30616"/>
    </ligand>
</feature>
<keyword evidence="9 13" id="KW-0547">Nucleotide-binding</keyword>
<dbReference type="UniPathway" id="UPA00109">
    <property type="reaction ID" value="UER00185"/>
</dbReference>
<evidence type="ECO:0000256" key="1">
    <source>
        <dbReference type="ARBA" id="ARBA00000642"/>
    </source>
</evidence>
<evidence type="ECO:0000256" key="6">
    <source>
        <dbReference type="ARBA" id="ARBA00016471"/>
    </source>
</evidence>
<dbReference type="PRINTS" id="PR00477">
    <property type="entry name" value="PHGLYCKINASE"/>
</dbReference>
<feature type="binding site" evidence="14">
    <location>
        <position position="53"/>
    </location>
    <ligand>
        <name>(2R)-3-phosphoglycerate</name>
        <dbReference type="ChEBI" id="CHEBI:58272"/>
    </ligand>
</feature>
<feature type="binding site" evidence="14">
    <location>
        <position position="170"/>
    </location>
    <ligand>
        <name>(2R)-3-phosphoglycerate</name>
        <dbReference type="ChEBI" id="CHEBI:58272"/>
    </ligand>
</feature>
<dbReference type="GO" id="GO:0004618">
    <property type="term" value="F:phosphoglycerate kinase activity"/>
    <property type="evidence" value="ECO:0007669"/>
    <property type="project" value="UniProtKB-UniRule"/>
</dbReference>
<dbReference type="CDD" id="cd00318">
    <property type="entry name" value="Phosphoglycerate_kinase"/>
    <property type="match status" value="1"/>
</dbReference>
<keyword evidence="7 13" id="KW-0963">Cytoplasm</keyword>
<evidence type="ECO:0000313" key="17">
    <source>
        <dbReference type="EMBL" id="KIC73927.1"/>
    </source>
</evidence>
<comment type="caution">
    <text evidence="17">The sequence shown here is derived from an EMBL/GenBank/DDBJ whole genome shotgun (WGS) entry which is preliminary data.</text>
</comment>
<dbReference type="EC" id="2.7.2.3" evidence="5 13"/>
<dbReference type="FunFam" id="3.40.50.1260:FF:000031">
    <property type="entry name" value="Phosphoglycerate kinase 1"/>
    <property type="match status" value="1"/>
</dbReference>
<dbReference type="AlphaFoldDB" id="A0A0C1K3Q0"/>
<evidence type="ECO:0000313" key="18">
    <source>
        <dbReference type="Proteomes" id="UP000031465"/>
    </source>
</evidence>
<evidence type="ECO:0000256" key="3">
    <source>
        <dbReference type="ARBA" id="ARBA00008982"/>
    </source>
</evidence>
<dbReference type="GO" id="GO:0005829">
    <property type="term" value="C:cytosol"/>
    <property type="evidence" value="ECO:0007669"/>
    <property type="project" value="TreeGrafter"/>
</dbReference>
<keyword evidence="8 13" id="KW-0808">Transferase</keyword>
<dbReference type="GO" id="GO:0005524">
    <property type="term" value="F:ATP binding"/>
    <property type="evidence" value="ECO:0007669"/>
    <property type="project" value="UniProtKB-KW"/>
</dbReference>
<evidence type="ECO:0000256" key="7">
    <source>
        <dbReference type="ARBA" id="ARBA00022490"/>
    </source>
</evidence>
<evidence type="ECO:0000256" key="10">
    <source>
        <dbReference type="ARBA" id="ARBA00022777"/>
    </source>
</evidence>
<comment type="catalytic activity">
    <reaction evidence="1 13 16">
        <text>(2R)-3-phosphoglycerate + ATP = (2R)-3-phospho-glyceroyl phosphate + ADP</text>
        <dbReference type="Rhea" id="RHEA:14801"/>
        <dbReference type="ChEBI" id="CHEBI:30616"/>
        <dbReference type="ChEBI" id="CHEBI:57604"/>
        <dbReference type="ChEBI" id="CHEBI:58272"/>
        <dbReference type="ChEBI" id="CHEBI:456216"/>
        <dbReference type="EC" id="2.7.2.3"/>
    </reaction>
</comment>
<dbReference type="PANTHER" id="PTHR11406:SF23">
    <property type="entry name" value="PHOSPHOGLYCERATE KINASE 1, CHLOROPLASTIC-RELATED"/>
    <property type="match status" value="1"/>
</dbReference>
<dbReference type="HAMAP" id="MF_00145">
    <property type="entry name" value="Phosphoglyc_kinase"/>
    <property type="match status" value="1"/>
</dbReference>
<dbReference type="PATRIC" id="fig|362787.3.peg.266"/>
<evidence type="ECO:0000256" key="9">
    <source>
        <dbReference type="ARBA" id="ARBA00022741"/>
    </source>
</evidence>
<feature type="binding site" evidence="13 15">
    <location>
        <position position="222"/>
    </location>
    <ligand>
        <name>ATP</name>
        <dbReference type="ChEBI" id="CHEBI:30616"/>
    </ligand>
</feature>
<dbReference type="InterPro" id="IPR015824">
    <property type="entry name" value="Phosphoglycerate_kinase_N"/>
</dbReference>
<dbReference type="GO" id="GO:0006094">
    <property type="term" value="P:gluconeogenesis"/>
    <property type="evidence" value="ECO:0007669"/>
    <property type="project" value="TreeGrafter"/>
</dbReference>
<evidence type="ECO:0000256" key="4">
    <source>
        <dbReference type="ARBA" id="ARBA00011245"/>
    </source>
</evidence>
<evidence type="ECO:0000256" key="16">
    <source>
        <dbReference type="RuleBase" id="RU000532"/>
    </source>
</evidence>
<accession>A0A0C1K3Q0</accession>
<feature type="binding site" evidence="13 14">
    <location>
        <begin position="38"/>
        <end position="40"/>
    </location>
    <ligand>
        <name>substrate</name>
    </ligand>
</feature>
<dbReference type="EMBL" id="JSAN01000017">
    <property type="protein sequence ID" value="KIC73927.1"/>
    <property type="molecule type" value="Genomic_DNA"/>
</dbReference>
<dbReference type="InterPro" id="IPR036043">
    <property type="entry name" value="Phosphoglycerate_kinase_sf"/>
</dbReference>
<organism evidence="17 18">
    <name type="scientific">Candidatus Protochlamydia amoebophila</name>
    <dbReference type="NCBI Taxonomy" id="362787"/>
    <lineage>
        <taxon>Bacteria</taxon>
        <taxon>Pseudomonadati</taxon>
        <taxon>Chlamydiota</taxon>
        <taxon>Chlamydiia</taxon>
        <taxon>Parachlamydiales</taxon>
        <taxon>Parachlamydiaceae</taxon>
        <taxon>Candidatus Protochlamydia</taxon>
    </lineage>
</organism>
<dbReference type="Pfam" id="PF00162">
    <property type="entry name" value="PGK"/>
    <property type="match status" value="1"/>
</dbReference>
<dbReference type="InterPro" id="IPR001576">
    <property type="entry name" value="Phosphoglycerate_kinase"/>
</dbReference>
<keyword evidence="10 13" id="KW-0418">Kinase</keyword>
<keyword evidence="11 13" id="KW-0067">ATP-binding</keyword>
<reference evidence="17 18" key="1">
    <citation type="journal article" date="2014" name="Mol. Biol. Evol.">
        <title>Massive expansion of Ubiquitination-related gene families within the Chlamydiae.</title>
        <authorList>
            <person name="Domman D."/>
            <person name="Collingro A."/>
            <person name="Lagkouvardos I."/>
            <person name="Gehre L."/>
            <person name="Weinmaier T."/>
            <person name="Rattei T."/>
            <person name="Subtil A."/>
            <person name="Horn M."/>
        </authorList>
    </citation>
    <scope>NUCLEOTIDE SEQUENCE [LARGE SCALE GENOMIC DNA]</scope>
    <source>
        <strain evidence="17 18">EI2</strain>
    </source>
</reference>
<proteinExistence type="inferred from homology"/>
<comment type="pathway">
    <text evidence="2 13">Carbohydrate degradation; glycolysis; pyruvate from D-glyceraldehyde 3-phosphate: step 2/5.</text>
</comment>
<sequence length="416" mass="45300">MFKLLTHFINELRRMTVKDKLSIRDLNLKDKKALIRVDFNVPLEKGLITDDSRIQASLPTIQYVLDQGGAVILMSHLGRPKGLFDSKFSLAPCAKRLSELLKKPVKMAADCCGLDVEQMVRQLKSGEVLLLENLRFHKGEERPDDEPNFTSALSELGDVYINDAFGTAHRAHASTTRIAKFFPNRAAAGLLLEKEISYLGCALTNPKRPFCAVLGGSKISTKFKVIEALQSKADVLLIGGAMAFTFFKSEGIPIGDSLYESEFVAVARELIGVDTQSRCRLLLPIDLVIAKKMDESSSETRIISVKEGIPDGYQGVDIGPDTIKLYQEELNRAATIFWNGPLGVFEVPAFSRGTQTIAQTLAVVNAITIVGGGDSLAAIEQAGVSKQINHLSTGGGASLEYIEFGQLPGIEALSDK</sequence>
<evidence type="ECO:0000256" key="13">
    <source>
        <dbReference type="HAMAP-Rule" id="MF_00145"/>
    </source>
</evidence>
<feature type="binding site" evidence="13 15">
    <location>
        <begin position="372"/>
        <end position="375"/>
    </location>
    <ligand>
        <name>ATP</name>
        <dbReference type="ChEBI" id="CHEBI:30616"/>
    </ligand>
</feature>
<dbReference type="GO" id="GO:0043531">
    <property type="term" value="F:ADP binding"/>
    <property type="evidence" value="ECO:0007669"/>
    <property type="project" value="TreeGrafter"/>
</dbReference>
<name>A0A0C1K3Q0_9BACT</name>
<dbReference type="GO" id="GO:0006096">
    <property type="term" value="P:glycolytic process"/>
    <property type="evidence" value="ECO:0007669"/>
    <property type="project" value="UniProtKB-UniRule"/>
</dbReference>
<evidence type="ECO:0000256" key="5">
    <source>
        <dbReference type="ARBA" id="ARBA00013061"/>
    </source>
</evidence>
<dbReference type="FunFam" id="3.40.50.1260:FF:000006">
    <property type="entry name" value="Phosphoglycerate kinase"/>
    <property type="match status" value="1"/>
</dbReference>
<feature type="binding site" evidence="13">
    <location>
        <position position="135"/>
    </location>
    <ligand>
        <name>substrate</name>
    </ligand>
</feature>
<evidence type="ECO:0000256" key="2">
    <source>
        <dbReference type="ARBA" id="ARBA00004838"/>
    </source>
</evidence>
<evidence type="ECO:0000256" key="15">
    <source>
        <dbReference type="PIRSR" id="PIRSR000724-2"/>
    </source>
</evidence>
<gene>
    <name evidence="13 17" type="primary">pgk</name>
    <name evidence="17" type="ORF">DB44_AS00230</name>
</gene>
<feature type="binding site" evidence="13 14">
    <location>
        <begin position="76"/>
        <end position="79"/>
    </location>
    <ligand>
        <name>substrate</name>
    </ligand>
</feature>
<dbReference type="SUPFAM" id="SSF53748">
    <property type="entry name" value="Phosphoglycerate kinase"/>
    <property type="match status" value="1"/>
</dbReference>
<feature type="binding site" evidence="14">
    <location>
        <position position="135"/>
    </location>
    <ligand>
        <name>(2R)-3-phosphoglycerate</name>
        <dbReference type="ChEBI" id="CHEBI:58272"/>
    </ligand>
</feature>
<comment type="subcellular location">
    <subcellularLocation>
        <location evidence="13">Cytoplasm</location>
    </subcellularLocation>
</comment>
<feature type="binding site" evidence="13">
    <location>
        <position position="170"/>
    </location>
    <ligand>
        <name>substrate</name>
    </ligand>
</feature>
<feature type="binding site" evidence="13">
    <location>
        <position position="53"/>
    </location>
    <ligand>
        <name>substrate</name>
    </ligand>
</feature>
<evidence type="ECO:0000256" key="14">
    <source>
        <dbReference type="PIRSR" id="PIRSR000724-1"/>
    </source>
</evidence>
<keyword evidence="12 13" id="KW-0324">Glycolysis</keyword>